<dbReference type="InterPro" id="IPR029062">
    <property type="entry name" value="Class_I_gatase-like"/>
</dbReference>
<reference evidence="3 4" key="1">
    <citation type="submission" date="2019-02" db="EMBL/GenBank/DDBJ databases">
        <title>Deep-cultivation of Planctomycetes and their phenomic and genomic characterization uncovers novel biology.</title>
        <authorList>
            <person name="Wiegand S."/>
            <person name="Jogler M."/>
            <person name="Boedeker C."/>
            <person name="Pinto D."/>
            <person name="Vollmers J."/>
            <person name="Rivas-Marin E."/>
            <person name="Kohn T."/>
            <person name="Peeters S.H."/>
            <person name="Heuer A."/>
            <person name="Rast P."/>
            <person name="Oberbeckmann S."/>
            <person name="Bunk B."/>
            <person name="Jeske O."/>
            <person name="Meyerdierks A."/>
            <person name="Storesund J.E."/>
            <person name="Kallscheuer N."/>
            <person name="Luecker S."/>
            <person name="Lage O.M."/>
            <person name="Pohl T."/>
            <person name="Merkel B.J."/>
            <person name="Hornburger P."/>
            <person name="Mueller R.-W."/>
            <person name="Bruemmer F."/>
            <person name="Labrenz M."/>
            <person name="Spormann A.M."/>
            <person name="Op den Camp H."/>
            <person name="Overmann J."/>
            <person name="Amann R."/>
            <person name="Jetten M.S.M."/>
            <person name="Mascher T."/>
            <person name="Medema M.H."/>
            <person name="Devos D.P."/>
            <person name="Kaster A.-K."/>
            <person name="Ovreas L."/>
            <person name="Rohde M."/>
            <person name="Galperin M.Y."/>
            <person name="Jogler C."/>
        </authorList>
    </citation>
    <scope>NUCLEOTIDE SEQUENCE [LARGE SCALE GENOMIC DNA]</scope>
    <source>
        <strain evidence="3 4">ElP</strain>
    </source>
</reference>
<dbReference type="EMBL" id="CP036426">
    <property type="protein sequence ID" value="QDV38838.1"/>
    <property type="molecule type" value="Genomic_DNA"/>
</dbReference>
<protein>
    <submittedName>
        <fullName evidence="3">Trehalose utilization</fullName>
    </submittedName>
</protein>
<name>A0A518HD94_9BACT</name>
<dbReference type="Proteomes" id="UP000317835">
    <property type="component" value="Chromosome"/>
</dbReference>
<keyword evidence="4" id="KW-1185">Reference proteome</keyword>
<feature type="compositionally biased region" description="Basic and acidic residues" evidence="1">
    <location>
        <begin position="208"/>
        <end position="217"/>
    </location>
</feature>
<feature type="domain" description="ThuA-like" evidence="2">
    <location>
        <begin position="79"/>
        <end position="270"/>
    </location>
</feature>
<dbReference type="SUPFAM" id="SSF52317">
    <property type="entry name" value="Class I glutamine amidotransferase-like"/>
    <property type="match status" value="1"/>
</dbReference>
<dbReference type="KEGG" id="tpla:ElP_67960"/>
<evidence type="ECO:0000259" key="2">
    <source>
        <dbReference type="Pfam" id="PF06283"/>
    </source>
</evidence>
<feature type="region of interest" description="Disordered" evidence="1">
    <location>
        <begin position="196"/>
        <end position="217"/>
    </location>
</feature>
<sequence length="301" mass="32157">MRIPLSPILAALIAAALPGAARGGPDDADSKKVVFVAGPRSHGYGEHEHRAGCLLLAEALEAGMPGFEAEVVSGGWPEDESVFDGADAIVIFSDGAGGHPAIPNREEVDAMMAEGVGLVCLHFAVEVPAGQPGDDFLDWLGGYFELGWSVNPHWTAEFSDLPEHPITRGVEPFALNDEWYYHMRFRPGMEGVTPILSAVPPESSLSRPDGDRSGNPEVRRAVAAGEPQHVAWAFDRPEGGRGFGFTGAHVHWNWGDDSFRTVVLNAIVWASQGEIPEGGVPSQTPSREELEANQDEPKPGA</sequence>
<feature type="compositionally biased region" description="Basic and acidic residues" evidence="1">
    <location>
        <begin position="286"/>
        <end position="301"/>
    </location>
</feature>
<evidence type="ECO:0000313" key="4">
    <source>
        <dbReference type="Proteomes" id="UP000317835"/>
    </source>
</evidence>
<feature type="region of interest" description="Disordered" evidence="1">
    <location>
        <begin position="273"/>
        <end position="301"/>
    </location>
</feature>
<evidence type="ECO:0000313" key="3">
    <source>
        <dbReference type="EMBL" id="QDV38838.1"/>
    </source>
</evidence>
<evidence type="ECO:0000256" key="1">
    <source>
        <dbReference type="SAM" id="MobiDB-lite"/>
    </source>
</evidence>
<dbReference type="OrthoDB" id="251914at2"/>
<gene>
    <name evidence="3" type="ORF">ElP_67960</name>
</gene>
<dbReference type="Pfam" id="PF06283">
    <property type="entry name" value="ThuA"/>
    <property type="match status" value="1"/>
</dbReference>
<dbReference type="AlphaFoldDB" id="A0A518HD94"/>
<organism evidence="3 4">
    <name type="scientific">Tautonia plasticadhaerens</name>
    <dbReference type="NCBI Taxonomy" id="2527974"/>
    <lineage>
        <taxon>Bacteria</taxon>
        <taxon>Pseudomonadati</taxon>
        <taxon>Planctomycetota</taxon>
        <taxon>Planctomycetia</taxon>
        <taxon>Isosphaerales</taxon>
        <taxon>Isosphaeraceae</taxon>
        <taxon>Tautonia</taxon>
    </lineage>
</organism>
<dbReference type="InterPro" id="IPR029010">
    <property type="entry name" value="ThuA-like"/>
</dbReference>
<dbReference type="RefSeq" id="WP_145277648.1">
    <property type="nucleotide sequence ID" value="NZ_CP036426.1"/>
</dbReference>
<dbReference type="Gene3D" id="3.40.50.880">
    <property type="match status" value="1"/>
</dbReference>
<proteinExistence type="predicted"/>
<accession>A0A518HD94</accession>